<comment type="caution">
    <text evidence="4">The sequence shown here is derived from an EMBL/GenBank/DDBJ whole genome shotgun (WGS) entry which is preliminary data.</text>
</comment>
<feature type="domain" description="Zeta toxin" evidence="3">
    <location>
        <begin position="6"/>
        <end position="142"/>
    </location>
</feature>
<keyword evidence="2" id="KW-0067">ATP-binding</keyword>
<dbReference type="InterPro" id="IPR010488">
    <property type="entry name" value="Zeta_toxin_domain"/>
</dbReference>
<evidence type="ECO:0000259" key="3">
    <source>
        <dbReference type="Pfam" id="PF06414"/>
    </source>
</evidence>
<sequence>MAKTATVTRPTLFLIGGPNGSGKTTFAKEYLPNEANCLRFLNSDEIARGISPFDSSAGQLQAGRILLKNLKSHLLKRQSFALESTLSGKTYLKYLNEAKRLGYQIEFHFLWLPSAEESYQRVQQRVIEGGHDVPKKDIYRRYPRIMQLVFDHYLKLADHWYFWNAEKYPLEIINSHVNVSIDQLKRDHDSGKF</sequence>
<reference evidence="4" key="1">
    <citation type="submission" date="2021-01" db="EMBL/GenBank/DDBJ databases">
        <title>Modified the classification status of verrucomicrobia.</title>
        <authorList>
            <person name="Feng X."/>
        </authorList>
    </citation>
    <scope>NUCLEOTIDE SEQUENCE</scope>
    <source>
        <strain evidence="4">_KCTC 22039</strain>
    </source>
</reference>
<organism evidence="4 5">
    <name type="scientific">Persicirhabdus sediminis</name>
    <dbReference type="NCBI Taxonomy" id="454144"/>
    <lineage>
        <taxon>Bacteria</taxon>
        <taxon>Pseudomonadati</taxon>
        <taxon>Verrucomicrobiota</taxon>
        <taxon>Verrucomicrobiia</taxon>
        <taxon>Verrucomicrobiales</taxon>
        <taxon>Verrucomicrobiaceae</taxon>
        <taxon>Persicirhabdus</taxon>
    </lineage>
</organism>
<dbReference type="PANTHER" id="PTHR39206:SF1">
    <property type="entry name" value="SLL8004 PROTEIN"/>
    <property type="match status" value="1"/>
</dbReference>
<protein>
    <submittedName>
        <fullName evidence="4">Zeta toxin family protein</fullName>
    </submittedName>
</protein>
<dbReference type="Gene3D" id="3.40.50.300">
    <property type="entry name" value="P-loop containing nucleotide triphosphate hydrolases"/>
    <property type="match status" value="1"/>
</dbReference>
<dbReference type="EMBL" id="JAENIM010000039">
    <property type="protein sequence ID" value="MBK1791525.1"/>
    <property type="molecule type" value="Genomic_DNA"/>
</dbReference>
<dbReference type="SUPFAM" id="SSF52540">
    <property type="entry name" value="P-loop containing nucleoside triphosphate hydrolases"/>
    <property type="match status" value="1"/>
</dbReference>
<dbReference type="PANTHER" id="PTHR39206">
    <property type="entry name" value="SLL8004 PROTEIN"/>
    <property type="match status" value="1"/>
</dbReference>
<keyword evidence="1" id="KW-0547">Nucleotide-binding</keyword>
<name>A0A8J7MF26_9BACT</name>
<dbReference type="AlphaFoldDB" id="A0A8J7MF26"/>
<dbReference type="Proteomes" id="UP000624703">
    <property type="component" value="Unassembled WGS sequence"/>
</dbReference>
<proteinExistence type="predicted"/>
<evidence type="ECO:0000256" key="1">
    <source>
        <dbReference type="ARBA" id="ARBA00022741"/>
    </source>
</evidence>
<evidence type="ECO:0000256" key="2">
    <source>
        <dbReference type="ARBA" id="ARBA00022840"/>
    </source>
</evidence>
<accession>A0A8J7MF26</accession>
<evidence type="ECO:0000313" key="5">
    <source>
        <dbReference type="Proteomes" id="UP000624703"/>
    </source>
</evidence>
<dbReference type="Pfam" id="PF06414">
    <property type="entry name" value="Zeta_toxin"/>
    <property type="match status" value="1"/>
</dbReference>
<gene>
    <name evidence="4" type="ORF">JIN82_10215</name>
</gene>
<keyword evidence="5" id="KW-1185">Reference proteome</keyword>
<dbReference type="InterPro" id="IPR027417">
    <property type="entry name" value="P-loop_NTPase"/>
</dbReference>
<evidence type="ECO:0000313" key="4">
    <source>
        <dbReference type="EMBL" id="MBK1791525.1"/>
    </source>
</evidence>
<dbReference type="RefSeq" id="WP_200311525.1">
    <property type="nucleotide sequence ID" value="NZ_JAENIM010000039.1"/>
</dbReference>